<name>A0ABT9L1R4_9ACTN</name>
<keyword evidence="4" id="KW-1185">Reference proteome</keyword>
<sequence length="166" mass="17249">MAESREAPVAGNTSNPAGGNPAAESPAAGGTEPAATARTGLGQGPGRLLVMLYGVFTVAAASRSVYQLIAQYHEAPLAYILSAVSAVVYAFITVSLVRGGEGARKAAFVCCAAELLGVLAVGTWTLADPSAFPDQTVWSDYGMGYLFIPVFLPVTGLLWLRRARRD</sequence>
<reference evidence="3 4" key="1">
    <citation type="submission" date="2023-07" db="EMBL/GenBank/DDBJ databases">
        <title>Sequencing the genomes of 1000 actinobacteria strains.</title>
        <authorList>
            <person name="Klenk H.-P."/>
        </authorList>
    </citation>
    <scope>NUCLEOTIDE SEQUENCE [LARGE SCALE GENOMIC DNA]</scope>
    <source>
        <strain evidence="3 4">DSM 41600</strain>
    </source>
</reference>
<evidence type="ECO:0000256" key="1">
    <source>
        <dbReference type="SAM" id="MobiDB-lite"/>
    </source>
</evidence>
<dbReference type="EMBL" id="JAURUE010000002">
    <property type="protein sequence ID" value="MDP9614641.1"/>
    <property type="molecule type" value="Genomic_DNA"/>
</dbReference>
<protein>
    <recommendedName>
        <fullName evidence="5">Integral membrane protein</fullName>
    </recommendedName>
</protein>
<evidence type="ECO:0000313" key="3">
    <source>
        <dbReference type="EMBL" id="MDP9614641.1"/>
    </source>
</evidence>
<organism evidence="3 4">
    <name type="scientific">Streptomyces demainii</name>
    <dbReference type="NCBI Taxonomy" id="588122"/>
    <lineage>
        <taxon>Bacteria</taxon>
        <taxon>Bacillati</taxon>
        <taxon>Actinomycetota</taxon>
        <taxon>Actinomycetes</taxon>
        <taxon>Kitasatosporales</taxon>
        <taxon>Streptomycetaceae</taxon>
        <taxon>Streptomyces</taxon>
    </lineage>
</organism>
<feature type="compositionally biased region" description="Low complexity" evidence="1">
    <location>
        <begin position="21"/>
        <end position="39"/>
    </location>
</feature>
<proteinExistence type="predicted"/>
<evidence type="ECO:0008006" key="5">
    <source>
        <dbReference type="Google" id="ProtNLM"/>
    </source>
</evidence>
<feature type="transmembrane region" description="Helical" evidence="2">
    <location>
        <begin position="48"/>
        <end position="69"/>
    </location>
</feature>
<accession>A0ABT9L1R4</accession>
<feature type="region of interest" description="Disordered" evidence="1">
    <location>
        <begin position="1"/>
        <end position="39"/>
    </location>
</feature>
<evidence type="ECO:0000256" key="2">
    <source>
        <dbReference type="SAM" id="Phobius"/>
    </source>
</evidence>
<feature type="transmembrane region" description="Helical" evidence="2">
    <location>
        <begin position="75"/>
        <end position="94"/>
    </location>
</feature>
<keyword evidence="2" id="KW-0472">Membrane</keyword>
<comment type="caution">
    <text evidence="3">The sequence shown here is derived from an EMBL/GenBank/DDBJ whole genome shotgun (WGS) entry which is preliminary data.</text>
</comment>
<keyword evidence="2" id="KW-0812">Transmembrane</keyword>
<feature type="transmembrane region" description="Helical" evidence="2">
    <location>
        <begin position="142"/>
        <end position="160"/>
    </location>
</feature>
<keyword evidence="2" id="KW-1133">Transmembrane helix</keyword>
<feature type="transmembrane region" description="Helical" evidence="2">
    <location>
        <begin position="106"/>
        <end position="127"/>
    </location>
</feature>
<gene>
    <name evidence="3" type="ORF">JOF35_006979</name>
</gene>
<dbReference type="Proteomes" id="UP001234880">
    <property type="component" value="Unassembled WGS sequence"/>
</dbReference>
<evidence type="ECO:0000313" key="4">
    <source>
        <dbReference type="Proteomes" id="UP001234880"/>
    </source>
</evidence>